<evidence type="ECO:0000256" key="2">
    <source>
        <dbReference type="ARBA" id="ARBA00023043"/>
    </source>
</evidence>
<dbReference type="PANTHER" id="PTHR24198:SF165">
    <property type="entry name" value="ANKYRIN REPEAT-CONTAINING PROTEIN-RELATED"/>
    <property type="match status" value="1"/>
</dbReference>
<feature type="repeat" description="ANK" evidence="3">
    <location>
        <begin position="1048"/>
        <end position="1074"/>
    </location>
</feature>
<dbReference type="InterPro" id="IPR002110">
    <property type="entry name" value="Ankyrin_rpt"/>
</dbReference>
<feature type="repeat" description="ANK" evidence="3">
    <location>
        <begin position="1182"/>
        <end position="1214"/>
    </location>
</feature>
<keyword evidence="1" id="KW-0677">Repeat</keyword>
<dbReference type="STRING" id="62324.A0A182RLP8"/>
<dbReference type="VEuPathDB" id="VectorBase:AFUN007168"/>
<dbReference type="InterPro" id="IPR036770">
    <property type="entry name" value="Ankyrin_rpt-contain_sf"/>
</dbReference>
<name>A0A182RLP8_ANOFN</name>
<protein>
    <submittedName>
        <fullName evidence="4">ANK_REP_REGION domain-containing protein</fullName>
    </submittedName>
</protein>
<reference evidence="4" key="1">
    <citation type="submission" date="2020-05" db="UniProtKB">
        <authorList>
            <consortium name="EnsemblMetazoa"/>
        </authorList>
    </citation>
    <scope>IDENTIFICATION</scope>
    <source>
        <strain evidence="4">FUMOZ</strain>
    </source>
</reference>
<evidence type="ECO:0000256" key="3">
    <source>
        <dbReference type="PROSITE-ProRule" id="PRU00023"/>
    </source>
</evidence>
<evidence type="ECO:0000256" key="1">
    <source>
        <dbReference type="ARBA" id="ARBA00022737"/>
    </source>
</evidence>
<dbReference type="PROSITE" id="PS50088">
    <property type="entry name" value="ANK_REPEAT"/>
    <property type="match status" value="4"/>
</dbReference>
<dbReference type="Gene3D" id="1.25.40.20">
    <property type="entry name" value="Ankyrin repeat-containing domain"/>
    <property type="match status" value="3"/>
</dbReference>
<evidence type="ECO:0000313" key="4">
    <source>
        <dbReference type="EnsemblMetazoa" id="AFUN007168-PA"/>
    </source>
</evidence>
<dbReference type="SMART" id="SM00248">
    <property type="entry name" value="ANK"/>
    <property type="match status" value="11"/>
</dbReference>
<organism evidence="4">
    <name type="scientific">Anopheles funestus</name>
    <name type="common">African malaria mosquito</name>
    <dbReference type="NCBI Taxonomy" id="62324"/>
    <lineage>
        <taxon>Eukaryota</taxon>
        <taxon>Metazoa</taxon>
        <taxon>Ecdysozoa</taxon>
        <taxon>Arthropoda</taxon>
        <taxon>Hexapoda</taxon>
        <taxon>Insecta</taxon>
        <taxon>Pterygota</taxon>
        <taxon>Neoptera</taxon>
        <taxon>Endopterygota</taxon>
        <taxon>Diptera</taxon>
        <taxon>Nematocera</taxon>
        <taxon>Culicoidea</taxon>
        <taxon>Culicidae</taxon>
        <taxon>Anophelinae</taxon>
        <taxon>Anopheles</taxon>
    </lineage>
</organism>
<feature type="repeat" description="ANK" evidence="3">
    <location>
        <begin position="1312"/>
        <end position="1344"/>
    </location>
</feature>
<dbReference type="VEuPathDB" id="VectorBase:AFUN2_009078"/>
<proteinExistence type="predicted"/>
<dbReference type="PANTHER" id="PTHR24198">
    <property type="entry name" value="ANKYRIN REPEAT AND PROTEIN KINASE DOMAIN-CONTAINING PROTEIN"/>
    <property type="match status" value="1"/>
</dbReference>
<keyword evidence="2 3" id="KW-0040">ANK repeat</keyword>
<dbReference type="PROSITE" id="PS50297">
    <property type="entry name" value="ANK_REP_REGION"/>
    <property type="match status" value="4"/>
</dbReference>
<feature type="repeat" description="ANK" evidence="3">
    <location>
        <begin position="1378"/>
        <end position="1410"/>
    </location>
</feature>
<dbReference type="Pfam" id="PF12796">
    <property type="entry name" value="Ank_2"/>
    <property type="match status" value="3"/>
</dbReference>
<dbReference type="EnsemblMetazoa" id="AFUN007168-RA">
    <property type="protein sequence ID" value="AFUN007168-PA"/>
    <property type="gene ID" value="AFUN007168"/>
</dbReference>
<dbReference type="SUPFAM" id="SSF48403">
    <property type="entry name" value="Ankyrin repeat"/>
    <property type="match status" value="2"/>
</dbReference>
<sequence length="1459" mass="168170">MESSYTTIQIAILGGNVDQLKQLLSPDKITDTDIYTLLYKPYAELKLRNVALSEEMVHFVEYELVKASYQTGPNAYQTSDSNACGKGVDVAERIAHMVECINLIIAHHNSDSYTDIDELLVLRLRHIYAHVFFLKTHLRKLPLLQLQFCVAVFLKLITGEAVNGFDVYAFTIDKGSGVATVTLRSFALFVLERLVRFLKVIRDGMIIKAKPAISLEDCVQYVRHLCNPTAEKKLSRVPKRIRTYIQMNVKQLNPSTLEGIHEDIGFDQLPLPLQQTLKALYEKTIDWDQRKRSRRSFKELHETYFIMKQHYSIRKVLIYIDGMREGPCNDPPHMQPPVPSPVRIRAIKRTLQVIGEMIKSTRESPNITAKLNRILQLITSEALTERTKDLRQFFSHGYSLAKWELEEESSDQLGTVFQKIETNLREARRWFVYTQTQQNLLIYRRYLAYLKGFRSIEALRSYIAFVGTEFKGTLIEKFLPEQLTEAKTLIQYMLDTAASSGTIDPATRSDLEYIVKDLELRINVIRMENVTLGRTIDDFFFLESYIHQPTATLDRVRRIVDGILSRTELSKRHKLVQKTDLMYARELLARLQMAEKDKMRQYIWGAIWTRLAKEQFGGLDTLLGRTEQRVDVALDATVKTMQALGLPLQDDEYVQFVNRRLAKSYYQNVFVLDNKYRVLKEIVKDRRAQQTNTRDVLERLKAIRKSDEHVLQRMFDGLLDSMNDILSNCQRTTGMLPSVTHQLALEYCLLEAAEILCNLALFRENVVDLAQSIPVITGRNLRNYLAHDMLAYDTLTACTNAVVLNARYLVENRFKLYGTAATPPCKGQRLQEFEKTAHFRDIFHSQTEWTIEQADFFYMIRNFQTNLLEQRILNLQRMNSSVDLLFMRRTFLDQEIVSVALNANPARFIAQILTYEPCNSNLFYLLLQYLKETDLTEKIKQLIDSPEVFCCRLALKYGLIDVLRSLWQRISENAMQTLITTEMHSIFNLHSSEFIRELVLLFPSEWFLQLHDHVGNTVLHWTVLRSDLELLHFVLKRYNILLKSKNKFGDVPLLIAVRYHEDEVVQILLDHGADPWIEPKVIHTMAIQNRQELLTGFPVDIGRIVALQADGYQNNPLRAAIEANNYELFVMLHKRFGYELHKGDLLHLAARLNRVDCLQYMLTVATQTPGVPILIDSVSKEYSYTPLMLACASGHWEATQLLLQYGANGLFQNENFYSPWHFAVHSGKRTILSLLLSIPNLDVNLVTRDKRSALSIAIDTDQTEAQINFLLTTVGVSVQAEHVLHACLLGKRDILKLLIDRQPAHLEVKDFLQRSPLMIAVILNDNAMTQYLLDRGADRNTVNILGMNCLHVAALNNLIAITKILLAAQVNYEAEDNFGRTPLVVALETEHLTIVEHLIQCGASLNSAFNYRFKNHRNATLLHKFTLEKRPRMVEYLVQKLQFPTELLDDDGKTAEMFA</sequence>
<accession>A0A182RLP8</accession>